<evidence type="ECO:0008006" key="3">
    <source>
        <dbReference type="Google" id="ProtNLM"/>
    </source>
</evidence>
<proteinExistence type="predicted"/>
<name>A0ABP9VZY9_9BACT</name>
<accession>A0ABP9VZY9</accession>
<evidence type="ECO:0000313" key="1">
    <source>
        <dbReference type="EMBL" id="GAA5510694.1"/>
    </source>
</evidence>
<sequence length="116" mass="13177">MSEPPVCESCGTQNVRIRWGSACFSPTDPDNPDVQSGVMILGNMIDRDRNPPDFVCIRCEPRWLDVHELVVRDCQLQTAKENAIEAQDFDKARQIRDLQYDFRPNLNALVDDLLAG</sequence>
<protein>
    <recommendedName>
        <fullName evidence="3">UVR domain-containing protein</fullName>
    </recommendedName>
</protein>
<evidence type="ECO:0000313" key="2">
    <source>
        <dbReference type="Proteomes" id="UP001416858"/>
    </source>
</evidence>
<organism evidence="1 2">
    <name type="scientific">Novipirellula caenicola</name>
    <dbReference type="NCBI Taxonomy" id="1536901"/>
    <lineage>
        <taxon>Bacteria</taxon>
        <taxon>Pseudomonadati</taxon>
        <taxon>Planctomycetota</taxon>
        <taxon>Planctomycetia</taxon>
        <taxon>Pirellulales</taxon>
        <taxon>Pirellulaceae</taxon>
        <taxon>Novipirellula</taxon>
    </lineage>
</organism>
<gene>
    <name evidence="1" type="ORF">Rcae01_06204</name>
</gene>
<reference evidence="1 2" key="1">
    <citation type="submission" date="2024-02" db="EMBL/GenBank/DDBJ databases">
        <title>Rhodopirellula caenicola NBRC 110016.</title>
        <authorList>
            <person name="Ichikawa N."/>
            <person name="Katano-Makiyama Y."/>
            <person name="Hidaka K."/>
        </authorList>
    </citation>
    <scope>NUCLEOTIDE SEQUENCE [LARGE SCALE GENOMIC DNA]</scope>
    <source>
        <strain evidence="1 2">NBRC 110016</strain>
    </source>
</reference>
<dbReference type="Proteomes" id="UP001416858">
    <property type="component" value="Unassembled WGS sequence"/>
</dbReference>
<comment type="caution">
    <text evidence="1">The sequence shown here is derived from an EMBL/GenBank/DDBJ whole genome shotgun (WGS) entry which is preliminary data.</text>
</comment>
<dbReference type="Gene3D" id="4.10.860.10">
    <property type="entry name" value="UVR domain"/>
    <property type="match status" value="1"/>
</dbReference>
<keyword evidence="2" id="KW-1185">Reference proteome</keyword>
<dbReference type="EMBL" id="BAABRO010000026">
    <property type="protein sequence ID" value="GAA5510694.1"/>
    <property type="molecule type" value="Genomic_DNA"/>
</dbReference>